<sequence length="635" mass="71999">MAATQEELLGVIESAPVHPSVFLDHGDSKQPQDDLSLEYISRMLMEDDIVDKFTYQYTDHPKLLQVEQPFAQILSAADTTSFDGDESSALPDVLASALLPSKVQDPAFFSNGTGTVEPRNDEFPMESASITSMNKMPSTEFFKGMENTEMFLPRDFVMVDSRGCKNKFDVDGVTEAGMGRSSKQIAVLVHADSEEEDELKKSLDCLILNGYDRHPGEMQELLITPDKENKVAQKSRRIRGRRGATQTVVTDLETLLIRCAEAVASNDHRSASEVLEKIKRYSSPTGDSRQRLAHYFAQGLEARLAGTGSQFYRSLIGTRTSTMKLVQAYHLYSATFCFFKVAFLFSNKTIYKAVAGRKKLHIVHYGINIGVQWPELIQWLADREGGPPEVRMTSISKPQPGFRPSEQIEEAGHRLSNYASKFGMSFKFNAITAQPEAVRAEDIHIDPDEVLVVNSLFQFKTLMDESLTMDRVSPRDMVLNTIRKMKPSVFVHAITNGSYSAAFFMTRFRHALYNFASFFDVLETTIPRNNDKRLKMERDFFARSVMNMVACEGADRVERPQNYREWQTRNHRAGLRQLPLDPDIVLMLKDKVKNQYHKHFMINEDHRWLLQGWKGRVLYALSAWVADDASSSNVA</sequence>
<reference evidence="5" key="3">
    <citation type="submission" date="2018-08" db="UniProtKB">
        <authorList>
            <consortium name="EnsemblPlants"/>
        </authorList>
    </citation>
    <scope>IDENTIFICATION</scope>
    <source>
        <strain evidence="5">cv. Bd21</strain>
    </source>
</reference>
<evidence type="ECO:0000313" key="4">
    <source>
        <dbReference type="EMBL" id="PNT61228.1"/>
    </source>
</evidence>
<dbReference type="AlphaFoldDB" id="A0A2K2CGS7"/>
<dbReference type="GO" id="GO:0003700">
    <property type="term" value="F:DNA-binding transcription factor activity"/>
    <property type="evidence" value="ECO:0000318"/>
    <property type="project" value="GO_Central"/>
</dbReference>
<evidence type="ECO:0000256" key="3">
    <source>
        <dbReference type="PROSITE-ProRule" id="PRU01191"/>
    </source>
</evidence>
<feature type="region of interest" description="Leucine repeat I (LRI)" evidence="3">
    <location>
        <begin position="250"/>
        <end position="310"/>
    </location>
</feature>
<evidence type="ECO:0000313" key="6">
    <source>
        <dbReference type="Proteomes" id="UP000008810"/>
    </source>
</evidence>
<accession>A0A2K2CGS7</accession>
<dbReference type="PROSITE" id="PS50985">
    <property type="entry name" value="GRAS"/>
    <property type="match status" value="1"/>
</dbReference>
<dbReference type="Pfam" id="PF03514">
    <property type="entry name" value="GRAS"/>
    <property type="match status" value="1"/>
</dbReference>
<gene>
    <name evidence="5" type="primary">LOC100820974</name>
    <name evidence="4" type="ORF">BRADI_5g12338v3</name>
</gene>
<reference evidence="4 5" key="1">
    <citation type="journal article" date="2010" name="Nature">
        <title>Genome sequencing and analysis of the model grass Brachypodium distachyon.</title>
        <authorList>
            <consortium name="International Brachypodium Initiative"/>
        </authorList>
    </citation>
    <scope>NUCLEOTIDE SEQUENCE [LARGE SCALE GENOMIC DNA]</scope>
    <source>
        <strain evidence="4">Bd21</strain>
        <strain evidence="5">cv. Bd21</strain>
    </source>
</reference>
<comment type="caution">
    <text evidence="3">Lacks conserved residue(s) required for the propagation of feature annotation.</text>
</comment>
<dbReference type="STRING" id="15368.A0A2K2CGS7"/>
<dbReference type="InterPro" id="IPR005202">
    <property type="entry name" value="TF_GRAS"/>
</dbReference>
<dbReference type="GO" id="GO:0043565">
    <property type="term" value="F:sequence-specific DNA binding"/>
    <property type="evidence" value="ECO:0000318"/>
    <property type="project" value="GO_Central"/>
</dbReference>
<feature type="region of interest" description="SAW" evidence="3">
    <location>
        <begin position="550"/>
        <end position="625"/>
    </location>
</feature>
<dbReference type="Gramene" id="PNT61228">
    <property type="protein sequence ID" value="PNT61228"/>
    <property type="gene ID" value="BRADI_5g12338v3"/>
</dbReference>
<dbReference type="PANTHER" id="PTHR31636">
    <property type="entry name" value="OSJNBA0084A10.13 PROTEIN-RELATED"/>
    <property type="match status" value="1"/>
</dbReference>
<dbReference type="OrthoDB" id="611690at2759"/>
<keyword evidence="1" id="KW-0805">Transcription regulation</keyword>
<evidence type="ECO:0000313" key="5">
    <source>
        <dbReference type="EnsemblPlants" id="PNT61228"/>
    </source>
</evidence>
<dbReference type="GO" id="GO:0006355">
    <property type="term" value="P:regulation of DNA-templated transcription"/>
    <property type="evidence" value="ECO:0000318"/>
    <property type="project" value="GO_Central"/>
</dbReference>
<proteinExistence type="inferred from homology"/>
<dbReference type="EnsemblPlants" id="PNT61228">
    <property type="protein sequence ID" value="PNT61228"/>
    <property type="gene ID" value="BRADI_5g12338v3"/>
</dbReference>
<dbReference type="Proteomes" id="UP000008810">
    <property type="component" value="Chromosome 5"/>
</dbReference>
<dbReference type="GO" id="GO:0005634">
    <property type="term" value="C:nucleus"/>
    <property type="evidence" value="ECO:0000318"/>
    <property type="project" value="GO_Central"/>
</dbReference>
<organism evidence="4">
    <name type="scientific">Brachypodium distachyon</name>
    <name type="common">Purple false brome</name>
    <name type="synonym">Trachynia distachya</name>
    <dbReference type="NCBI Taxonomy" id="15368"/>
    <lineage>
        <taxon>Eukaryota</taxon>
        <taxon>Viridiplantae</taxon>
        <taxon>Streptophyta</taxon>
        <taxon>Embryophyta</taxon>
        <taxon>Tracheophyta</taxon>
        <taxon>Spermatophyta</taxon>
        <taxon>Magnoliopsida</taxon>
        <taxon>Liliopsida</taxon>
        <taxon>Poales</taxon>
        <taxon>Poaceae</taxon>
        <taxon>BOP clade</taxon>
        <taxon>Pooideae</taxon>
        <taxon>Stipodae</taxon>
        <taxon>Brachypodieae</taxon>
        <taxon>Brachypodium</taxon>
    </lineage>
</organism>
<keyword evidence="2" id="KW-0804">Transcription</keyword>
<name>A0A2K2CGS7_BRADI</name>
<keyword evidence="6" id="KW-1185">Reference proteome</keyword>
<evidence type="ECO:0000256" key="2">
    <source>
        <dbReference type="ARBA" id="ARBA00023163"/>
    </source>
</evidence>
<dbReference type="RefSeq" id="XP_003581312.3">
    <property type="nucleotide sequence ID" value="XM_003581264.4"/>
</dbReference>
<dbReference type="GeneID" id="100820974"/>
<comment type="similarity">
    <text evidence="3">Belongs to the GRAS family.</text>
</comment>
<feature type="region of interest" description="Leucine repeat II (LRII)" evidence="3">
    <location>
        <begin position="410"/>
        <end position="442"/>
    </location>
</feature>
<dbReference type="EMBL" id="CM000884">
    <property type="protein sequence ID" value="PNT61228.1"/>
    <property type="molecule type" value="Genomic_DNA"/>
</dbReference>
<feature type="region of interest" description="VHIID" evidence="3">
    <location>
        <begin position="329"/>
        <end position="394"/>
    </location>
</feature>
<evidence type="ECO:0000256" key="1">
    <source>
        <dbReference type="ARBA" id="ARBA00023015"/>
    </source>
</evidence>
<protein>
    <submittedName>
        <fullName evidence="4 5">Uncharacterized protein</fullName>
    </submittedName>
</protein>
<reference evidence="4" key="2">
    <citation type="submission" date="2017-06" db="EMBL/GenBank/DDBJ databases">
        <title>WGS assembly of Brachypodium distachyon.</title>
        <authorList>
            <consortium name="The International Brachypodium Initiative"/>
            <person name="Lucas S."/>
            <person name="Harmon-Smith M."/>
            <person name="Lail K."/>
            <person name="Tice H."/>
            <person name="Grimwood J."/>
            <person name="Bruce D."/>
            <person name="Barry K."/>
            <person name="Shu S."/>
            <person name="Lindquist E."/>
            <person name="Wang M."/>
            <person name="Pitluck S."/>
            <person name="Vogel J.P."/>
            <person name="Garvin D.F."/>
            <person name="Mockler T.C."/>
            <person name="Schmutz J."/>
            <person name="Rokhsar D."/>
            <person name="Bevan M.W."/>
        </authorList>
    </citation>
    <scope>NUCLEOTIDE SEQUENCE</scope>
    <source>
        <strain evidence="4">Bd21</strain>
    </source>
</reference>